<accession>A0AAD6ANQ7</accession>
<sequence length="68" mass="7873">KCRGWFPSNAVGLSESDCMDVNWIKWRRKKPHLGLDSGGQSVRLLRGRTMQVGWRNPPPPLKPKRARY</sequence>
<keyword evidence="2" id="KW-1185">Reference proteome</keyword>
<dbReference type="EMBL" id="JAPTMU010000018">
    <property type="protein sequence ID" value="KAJ4928104.1"/>
    <property type="molecule type" value="Genomic_DNA"/>
</dbReference>
<comment type="caution">
    <text evidence="1">The sequence shown here is derived from an EMBL/GenBank/DDBJ whole genome shotgun (WGS) entry which is preliminary data.</text>
</comment>
<evidence type="ECO:0000313" key="1">
    <source>
        <dbReference type="EMBL" id="KAJ4928104.1"/>
    </source>
</evidence>
<feature type="non-terminal residue" evidence="1">
    <location>
        <position position="68"/>
    </location>
</feature>
<protein>
    <submittedName>
        <fullName evidence="1">Uncharacterized protein</fullName>
    </submittedName>
</protein>
<reference evidence="1" key="1">
    <citation type="submission" date="2022-11" db="EMBL/GenBank/DDBJ databases">
        <title>Chromosome-level genome of Pogonophryne albipinna.</title>
        <authorList>
            <person name="Jo E."/>
        </authorList>
    </citation>
    <scope>NUCLEOTIDE SEQUENCE</scope>
    <source>
        <strain evidence="1">SGF0006</strain>
        <tissue evidence="1">Muscle</tissue>
    </source>
</reference>
<name>A0AAD6ANQ7_9TELE</name>
<gene>
    <name evidence="1" type="ORF">JOQ06_015903</name>
</gene>
<organism evidence="1 2">
    <name type="scientific">Pogonophryne albipinna</name>
    <dbReference type="NCBI Taxonomy" id="1090488"/>
    <lineage>
        <taxon>Eukaryota</taxon>
        <taxon>Metazoa</taxon>
        <taxon>Chordata</taxon>
        <taxon>Craniata</taxon>
        <taxon>Vertebrata</taxon>
        <taxon>Euteleostomi</taxon>
        <taxon>Actinopterygii</taxon>
        <taxon>Neopterygii</taxon>
        <taxon>Teleostei</taxon>
        <taxon>Neoteleostei</taxon>
        <taxon>Acanthomorphata</taxon>
        <taxon>Eupercaria</taxon>
        <taxon>Perciformes</taxon>
        <taxon>Notothenioidei</taxon>
        <taxon>Pogonophryne</taxon>
    </lineage>
</organism>
<dbReference type="Proteomes" id="UP001219934">
    <property type="component" value="Unassembled WGS sequence"/>
</dbReference>
<feature type="non-terminal residue" evidence="1">
    <location>
        <position position="1"/>
    </location>
</feature>
<dbReference type="AlphaFoldDB" id="A0AAD6ANQ7"/>
<evidence type="ECO:0000313" key="2">
    <source>
        <dbReference type="Proteomes" id="UP001219934"/>
    </source>
</evidence>
<proteinExistence type="predicted"/>